<keyword evidence="2" id="KW-1185">Reference proteome</keyword>
<evidence type="ECO:0000313" key="2">
    <source>
        <dbReference type="Proteomes" id="UP000814033"/>
    </source>
</evidence>
<accession>A0ACB8SC18</accession>
<reference evidence="1" key="2">
    <citation type="journal article" date="2022" name="New Phytol.">
        <title>Evolutionary transition to the ectomycorrhizal habit in the genomes of a hyperdiverse lineage of mushroom-forming fungi.</title>
        <authorList>
            <person name="Looney B."/>
            <person name="Miyauchi S."/>
            <person name="Morin E."/>
            <person name="Drula E."/>
            <person name="Courty P.E."/>
            <person name="Kohler A."/>
            <person name="Kuo A."/>
            <person name="LaButti K."/>
            <person name="Pangilinan J."/>
            <person name="Lipzen A."/>
            <person name="Riley R."/>
            <person name="Andreopoulos W."/>
            <person name="He G."/>
            <person name="Johnson J."/>
            <person name="Nolan M."/>
            <person name="Tritt A."/>
            <person name="Barry K.W."/>
            <person name="Grigoriev I.V."/>
            <person name="Nagy L.G."/>
            <person name="Hibbett D."/>
            <person name="Henrissat B."/>
            <person name="Matheny P.B."/>
            <person name="Labbe J."/>
            <person name="Martin F.M."/>
        </authorList>
    </citation>
    <scope>NUCLEOTIDE SEQUENCE</scope>
    <source>
        <strain evidence="1">FP105234-sp</strain>
    </source>
</reference>
<gene>
    <name evidence="1" type="ORF">FA95DRAFT_744891</name>
</gene>
<reference evidence="1" key="1">
    <citation type="submission" date="2021-02" db="EMBL/GenBank/DDBJ databases">
        <authorList>
            <consortium name="DOE Joint Genome Institute"/>
            <person name="Ahrendt S."/>
            <person name="Looney B.P."/>
            <person name="Miyauchi S."/>
            <person name="Morin E."/>
            <person name="Drula E."/>
            <person name="Courty P.E."/>
            <person name="Chicoki N."/>
            <person name="Fauchery L."/>
            <person name="Kohler A."/>
            <person name="Kuo A."/>
            <person name="Labutti K."/>
            <person name="Pangilinan J."/>
            <person name="Lipzen A."/>
            <person name="Riley R."/>
            <person name="Andreopoulos W."/>
            <person name="He G."/>
            <person name="Johnson J."/>
            <person name="Barry K.W."/>
            <person name="Grigoriev I.V."/>
            <person name="Nagy L."/>
            <person name="Hibbett D."/>
            <person name="Henrissat B."/>
            <person name="Matheny P.B."/>
            <person name="Labbe J."/>
            <person name="Martin F."/>
        </authorList>
    </citation>
    <scope>NUCLEOTIDE SEQUENCE</scope>
    <source>
        <strain evidence="1">FP105234-sp</strain>
    </source>
</reference>
<protein>
    <submittedName>
        <fullName evidence="1">Flavoprotein</fullName>
    </submittedName>
</protein>
<name>A0ACB8SC18_9AGAM</name>
<organism evidence="1 2">
    <name type="scientific">Auriscalpium vulgare</name>
    <dbReference type="NCBI Taxonomy" id="40419"/>
    <lineage>
        <taxon>Eukaryota</taxon>
        <taxon>Fungi</taxon>
        <taxon>Dikarya</taxon>
        <taxon>Basidiomycota</taxon>
        <taxon>Agaricomycotina</taxon>
        <taxon>Agaricomycetes</taxon>
        <taxon>Russulales</taxon>
        <taxon>Auriscalpiaceae</taxon>
        <taxon>Auriscalpium</taxon>
    </lineage>
</organism>
<dbReference type="EMBL" id="MU275840">
    <property type="protein sequence ID" value="KAI0053445.1"/>
    <property type="molecule type" value="Genomic_DNA"/>
</dbReference>
<comment type="caution">
    <text evidence="1">The sequence shown here is derived from an EMBL/GenBank/DDBJ whole genome shotgun (WGS) entry which is preliminary data.</text>
</comment>
<proteinExistence type="predicted"/>
<evidence type="ECO:0000313" key="1">
    <source>
        <dbReference type="EMBL" id="KAI0053445.1"/>
    </source>
</evidence>
<dbReference type="Proteomes" id="UP000814033">
    <property type="component" value="Unassembled WGS sequence"/>
</dbReference>
<sequence>MGTTTKLSIAIITCSVRPKRINPLVSEYIMQLLRSYLSNNSLQESVVVTLKSIDLAVAPHSSIFTPFTAAEPDIPAALPIDDPTSHYELESTRAWSSEITKHDAFIFVMPQYNLGYPASVKHALDLLYHEWVGKGAWVISYANRGGGKGRVQLEQVLQGLKLQVLGRPSGGEGVAEGAVPVSGVELSIDIREDLKSIAQGKLTEAILESFKEAGVDGALTRAFQKFVEILLANKRR</sequence>